<keyword evidence="1" id="KW-0175">Coiled coil</keyword>
<evidence type="ECO:0008006" key="7">
    <source>
        <dbReference type="Google" id="ProtNLM"/>
    </source>
</evidence>
<gene>
    <name evidence="5" type="ORF">RDB_LOCUS5556</name>
</gene>
<organism evidence="5 6">
    <name type="scientific">Rhizoctonia solani</name>
    <dbReference type="NCBI Taxonomy" id="456999"/>
    <lineage>
        <taxon>Eukaryota</taxon>
        <taxon>Fungi</taxon>
        <taxon>Dikarya</taxon>
        <taxon>Basidiomycota</taxon>
        <taxon>Agaricomycotina</taxon>
        <taxon>Agaricomycetes</taxon>
        <taxon>Cantharellales</taxon>
        <taxon>Ceratobasidiaceae</taxon>
        <taxon>Rhizoctonia</taxon>
    </lineage>
</organism>
<protein>
    <recommendedName>
        <fullName evidence="7">Spc7 kinetochore protein domain-containing protein</fullName>
    </recommendedName>
</protein>
<feature type="compositionally biased region" description="Basic and acidic residues" evidence="2">
    <location>
        <begin position="1041"/>
        <end position="1065"/>
    </location>
</feature>
<evidence type="ECO:0000256" key="1">
    <source>
        <dbReference type="SAM" id="Coils"/>
    </source>
</evidence>
<feature type="compositionally biased region" description="Basic and acidic residues" evidence="2">
    <location>
        <begin position="659"/>
        <end position="668"/>
    </location>
</feature>
<feature type="region of interest" description="Disordered" evidence="2">
    <location>
        <begin position="424"/>
        <end position="452"/>
    </location>
</feature>
<feature type="compositionally biased region" description="Acidic residues" evidence="2">
    <location>
        <begin position="548"/>
        <end position="560"/>
    </location>
</feature>
<feature type="compositionally biased region" description="Polar residues" evidence="2">
    <location>
        <begin position="1006"/>
        <end position="1015"/>
    </location>
</feature>
<dbReference type="SMART" id="SM00787">
    <property type="entry name" value="Spc7"/>
    <property type="match status" value="1"/>
</dbReference>
<dbReference type="GO" id="GO:0004540">
    <property type="term" value="F:RNA nuclease activity"/>
    <property type="evidence" value="ECO:0007669"/>
    <property type="project" value="UniProtKB-ARBA"/>
</dbReference>
<dbReference type="InterPro" id="IPR040850">
    <property type="entry name" value="Knl1_RWD_C"/>
</dbReference>
<proteinExistence type="predicted"/>
<sequence length="1686" mass="183963">MGYWSAPSMDAMEFEIPRPIEDIVQGYSSAWDHHVMDIDYDVSQALFLVLDTNFLIKHLSLLDTVAKRVLENGSRIPPLFFVLPGVVVDELDYQSKYGVRERATAATNWLQEQVQMRLRTGRGALRAQKEEETLRGGKSWRNLRGRGENDNIILDCCLYFAKLSGGQVRLVSQDRNLSLKASISEIPTMSISKDMSTKDFLKEVLPGLRWDAPSAPSTPVDRSSSASRWATAPSRSQSAPRVVISQPSLDLATNDMIHSDDIDMDDMSRSPMAYSPCAPSKPEPVYARLSDDPLENLVGNLRRNGVLSRAAGPTTCPYPESPRQALARLFDSIPPHVLYFISERDESGYRAGGIRMWSIGDIEGATLTLERLFQEMVKWDDNQDQEKVLARKALRRQSIAVPSHSGTNKENGTRVAKIKRTHSIGGPMDAYKGGNLGADGLSPRRRKRRSMVPRKSILKMHNEEEETMDITTVVGGINPEITMGRKSLARRVSFAAMAQVRMFEPTVNSNATASSPSRSSSPAVPQTSNDAPTPQKSPVATRRANSEEVGEASMELDDQSMDAGDSSGAGVDDDLQQEFDGGEGAGEDSMELTDTYQMGTPSRRRSSAPLGPLPPLDRSVERHNHRTSTNDDSRVEDTTGEKDSGEYLVKTGKSIVPRRKSEAWDELRSLTNAGGSDMDEDSTGSTMNSDTGGGFIPASQTSSASAPFGSQGTVFSSQGTYSTEGPASSQASGDMGLDDALSRLRAARQSMGAGAADMSIDDDDDRSSSSGDFEGGYDDDDRTMDVTAVTGGLRFSGDDDDEDDEAEAEKAPEQAPQPTEQAPKPAPPFKFSSQPEATSGTRSTPQVTTPKLPTFAIDSPSPAAPQAVVPPAAPFTFSIPPSPKPVEQPVAPAKPTPVVPTFSFDLTPTPAAPTPILTPAFSFDATPEPAVGSTEATTPSTGTAKLTPPSDPQPVPRSPITFEVSQSPVRAPPVTWSPRNAPSPFQFTLGTPRRSSTTTGASSGLKVNSTPNRATTPVPAGTPKVVETPARATSAPPTPKRPREETEQEPAAKRVALETGTKKAADAPAKPPRRRSFAPRMSVMGRAGARLSMIPAEPEPEPEPEAVQPPTPVSIKPPSPVLVQPPLPEREPSPVEPTRPATPEPQQPSPFRQGSPRPGAAALEEIRISSPLRSRVSAVGVNVAPKSPAQWRTGGIQNEAELDDMPTISASDFLRMTRISFMDGLTVKRRSTVGLGVLSRRKSGEKEPVAGVADYITAMTIGIPQLETYNYAAKELKEYISNGKKALKILEEDLDANNPYLFKEYLASGEEDRRAIEETLGGHKEAMRMRSKMSWYKWRHNFISDMQVDADRETELLQQDLESLQAIGTQLTEPIPSLREQHAKLKAQLAAERAAVEAAKDCDPEIMSELKVGISEQSAQIESYKADIQSSTAKLEKLKVKLEEAETDKRALQDQIRVHQEKLDALHPTVEIVNLREEFEKLQRLHLWYAVKLEEKFIELRYDDHYRVQMECVAFKPIPSGCRILVIPPKGKQADEFPVLSELVLDLAQAMIRQATDLNLKKVVRMLGRLWTSISHLRCNLRLLAMKYPVTITRADCGFGFKATAPVRFPGAKGLAKITFVAEEQHIRDWGKQLNTLGVNVDVVFGKLDQNLLAEVIRERLSDAIIEESYGLLLDACADAVACTEE</sequence>
<reference evidence="5" key="1">
    <citation type="submission" date="2021-01" db="EMBL/GenBank/DDBJ databases">
        <authorList>
            <person name="Kaushik A."/>
        </authorList>
    </citation>
    <scope>NUCLEOTIDE SEQUENCE</scope>
    <source>
        <strain evidence="5">AG4-R118</strain>
    </source>
</reference>
<dbReference type="PANTHER" id="PTHR28260">
    <property type="entry name" value="SPINDLE POLE BODY COMPONENT SPC105"/>
    <property type="match status" value="1"/>
</dbReference>
<dbReference type="Pfam" id="PF08317">
    <property type="entry name" value="Spc7"/>
    <property type="match status" value="1"/>
</dbReference>
<dbReference type="GO" id="GO:0007094">
    <property type="term" value="P:mitotic spindle assembly checkpoint signaling"/>
    <property type="evidence" value="ECO:0007669"/>
    <property type="project" value="TreeGrafter"/>
</dbReference>
<dbReference type="CDD" id="cd18727">
    <property type="entry name" value="PIN_Swt1-like"/>
    <property type="match status" value="1"/>
</dbReference>
<dbReference type="SMART" id="SM00670">
    <property type="entry name" value="PINc"/>
    <property type="match status" value="1"/>
</dbReference>
<dbReference type="Pfam" id="PF18210">
    <property type="entry name" value="Knl1_RWD_C"/>
    <property type="match status" value="1"/>
</dbReference>
<feature type="compositionally biased region" description="Basic and acidic residues" evidence="2">
    <location>
        <begin position="618"/>
        <end position="645"/>
    </location>
</feature>
<feature type="compositionally biased region" description="Polar residues" evidence="2">
    <location>
        <begin position="698"/>
        <end position="732"/>
    </location>
</feature>
<dbReference type="PANTHER" id="PTHR28260:SF1">
    <property type="entry name" value="SPINDLE POLE BODY COMPONENT SPC105"/>
    <property type="match status" value="1"/>
</dbReference>
<accession>A0A8H2WVW3</accession>
<feature type="compositionally biased region" description="Polar residues" evidence="2">
    <location>
        <begin position="215"/>
        <end position="239"/>
    </location>
</feature>
<feature type="compositionally biased region" description="Low complexity" evidence="2">
    <location>
        <begin position="561"/>
        <end position="570"/>
    </location>
</feature>
<evidence type="ECO:0000256" key="2">
    <source>
        <dbReference type="SAM" id="MobiDB-lite"/>
    </source>
</evidence>
<feature type="compositionally biased region" description="Basic residues" evidence="2">
    <location>
        <begin position="443"/>
        <end position="452"/>
    </location>
</feature>
<dbReference type="InterPro" id="IPR033338">
    <property type="entry name" value="Spc105/Spc7"/>
</dbReference>
<dbReference type="Pfam" id="PF13638">
    <property type="entry name" value="PIN_4"/>
    <property type="match status" value="1"/>
</dbReference>
<feature type="region of interest" description="Disordered" evidence="2">
    <location>
        <begin position="508"/>
        <end position="868"/>
    </location>
</feature>
<feature type="compositionally biased region" description="Pro residues" evidence="2">
    <location>
        <begin position="1107"/>
        <end position="1127"/>
    </location>
</feature>
<evidence type="ECO:0000313" key="5">
    <source>
        <dbReference type="EMBL" id="CAE6403893.1"/>
    </source>
</evidence>
<evidence type="ECO:0000259" key="4">
    <source>
        <dbReference type="SMART" id="SM00787"/>
    </source>
</evidence>
<dbReference type="InterPro" id="IPR029060">
    <property type="entry name" value="PIN-like_dom_sf"/>
</dbReference>
<feature type="domain" description="PIN" evidence="3">
    <location>
        <begin position="46"/>
        <end position="179"/>
    </location>
</feature>
<dbReference type="GO" id="GO:0000776">
    <property type="term" value="C:kinetochore"/>
    <property type="evidence" value="ECO:0007669"/>
    <property type="project" value="TreeGrafter"/>
</dbReference>
<feature type="compositionally biased region" description="Low complexity" evidence="2">
    <location>
        <begin position="988"/>
        <end position="1005"/>
    </location>
</feature>
<feature type="compositionally biased region" description="Pro residues" evidence="2">
    <location>
        <begin position="1134"/>
        <end position="1148"/>
    </location>
</feature>
<evidence type="ECO:0000313" key="6">
    <source>
        <dbReference type="Proteomes" id="UP000663888"/>
    </source>
</evidence>
<dbReference type="InterPro" id="IPR013253">
    <property type="entry name" value="Spc7_domain"/>
</dbReference>
<feature type="compositionally biased region" description="Low complexity" evidence="2">
    <location>
        <begin position="509"/>
        <end position="525"/>
    </location>
</feature>
<dbReference type="EMBL" id="CAJMWX010000125">
    <property type="protein sequence ID" value="CAE6403893.1"/>
    <property type="molecule type" value="Genomic_DNA"/>
</dbReference>
<feature type="compositionally biased region" description="Polar residues" evidence="2">
    <location>
        <begin position="934"/>
        <end position="944"/>
    </location>
</feature>
<comment type="caution">
    <text evidence="5">The sequence shown here is derived from an EMBL/GenBank/DDBJ whole genome shotgun (WGS) entry which is preliminary data.</text>
</comment>
<feature type="region of interest" description="Disordered" evidence="2">
    <location>
        <begin position="910"/>
        <end position="1159"/>
    </location>
</feature>
<dbReference type="Gene3D" id="3.40.50.1010">
    <property type="entry name" value="5'-nuclease"/>
    <property type="match status" value="1"/>
</dbReference>
<feature type="compositionally biased region" description="Acidic residues" evidence="2">
    <location>
        <begin position="571"/>
        <end position="591"/>
    </location>
</feature>
<feature type="domain" description="Spc7 kinetochore protein" evidence="4">
    <location>
        <begin position="1196"/>
        <end position="1511"/>
    </location>
</feature>
<name>A0A8H2WVW3_9AGAM</name>
<evidence type="ECO:0000259" key="3">
    <source>
        <dbReference type="SMART" id="SM00670"/>
    </source>
</evidence>
<feature type="compositionally biased region" description="Low complexity" evidence="2">
    <location>
        <begin position="813"/>
        <end position="823"/>
    </location>
</feature>
<dbReference type="InterPro" id="IPR002716">
    <property type="entry name" value="PIN_dom"/>
</dbReference>
<feature type="compositionally biased region" description="Acidic residues" evidence="2">
    <location>
        <begin position="798"/>
        <end position="807"/>
    </location>
</feature>
<feature type="region of interest" description="Disordered" evidence="2">
    <location>
        <begin position="211"/>
        <end position="242"/>
    </location>
</feature>
<dbReference type="GO" id="GO:1990758">
    <property type="term" value="P:mitotic sister chromatid biorientation"/>
    <property type="evidence" value="ECO:0007669"/>
    <property type="project" value="TreeGrafter"/>
</dbReference>
<feature type="compositionally biased region" description="Polar residues" evidence="2">
    <location>
        <begin position="526"/>
        <end position="538"/>
    </location>
</feature>
<feature type="coiled-coil region" evidence="1">
    <location>
        <begin position="1421"/>
        <end position="1462"/>
    </location>
</feature>
<feature type="compositionally biased region" description="Low complexity" evidence="2">
    <location>
        <begin position="859"/>
        <end position="868"/>
    </location>
</feature>
<feature type="compositionally biased region" description="Low complexity" evidence="2">
    <location>
        <begin position="910"/>
        <end position="920"/>
    </location>
</feature>
<dbReference type="GO" id="GO:0034501">
    <property type="term" value="P:protein localization to kinetochore"/>
    <property type="evidence" value="ECO:0007669"/>
    <property type="project" value="TreeGrafter"/>
</dbReference>
<dbReference type="Proteomes" id="UP000663888">
    <property type="component" value="Unassembled WGS sequence"/>
</dbReference>
<dbReference type="SUPFAM" id="SSF88723">
    <property type="entry name" value="PIN domain-like"/>
    <property type="match status" value="1"/>
</dbReference>
<feature type="compositionally biased region" description="Polar residues" evidence="2">
    <location>
        <begin position="977"/>
        <end position="986"/>
    </location>
</feature>
<feature type="compositionally biased region" description="Polar residues" evidence="2">
    <location>
        <begin position="831"/>
        <end position="851"/>
    </location>
</feature>